<dbReference type="GO" id="GO:0003700">
    <property type="term" value="F:DNA-binding transcription factor activity"/>
    <property type="evidence" value="ECO:0007669"/>
    <property type="project" value="InterPro"/>
</dbReference>
<organism evidence="5 6">
    <name type="scientific">Parasedimentitalea marina</name>
    <dbReference type="NCBI Taxonomy" id="2483033"/>
    <lineage>
        <taxon>Bacteria</taxon>
        <taxon>Pseudomonadati</taxon>
        <taxon>Pseudomonadota</taxon>
        <taxon>Alphaproteobacteria</taxon>
        <taxon>Rhodobacterales</taxon>
        <taxon>Paracoccaceae</taxon>
        <taxon>Parasedimentitalea</taxon>
    </lineage>
</organism>
<sequence>MNKPLPEIVPALRALANPQRARIMDWLLDPTDHFPPQRDGDLVRDGVCVGAITDKTKLTQPTVTSHMKTLESAGLVTSQKIKNWVFYKADRTALDQIAQVFGQAAGSYSPTAYK</sequence>
<dbReference type="InterPro" id="IPR051081">
    <property type="entry name" value="HTH_MetalResp_TranReg"/>
</dbReference>
<dbReference type="InterPro" id="IPR011991">
    <property type="entry name" value="ArsR-like_HTH"/>
</dbReference>
<feature type="domain" description="HTH arsR-type" evidence="4">
    <location>
        <begin position="1"/>
        <end position="109"/>
    </location>
</feature>
<dbReference type="SMART" id="SM00418">
    <property type="entry name" value="HTH_ARSR"/>
    <property type="match status" value="1"/>
</dbReference>
<keyword evidence="1" id="KW-0805">Transcription regulation</keyword>
<evidence type="ECO:0000259" key="4">
    <source>
        <dbReference type="PROSITE" id="PS50987"/>
    </source>
</evidence>
<evidence type="ECO:0000256" key="1">
    <source>
        <dbReference type="ARBA" id="ARBA00023015"/>
    </source>
</evidence>
<keyword evidence="2" id="KW-0238">DNA-binding</keyword>
<dbReference type="CDD" id="cd00090">
    <property type="entry name" value="HTH_ARSR"/>
    <property type="match status" value="1"/>
</dbReference>
<dbReference type="GO" id="GO:0003677">
    <property type="term" value="F:DNA binding"/>
    <property type="evidence" value="ECO:0007669"/>
    <property type="project" value="UniProtKB-KW"/>
</dbReference>
<dbReference type="InterPro" id="IPR001845">
    <property type="entry name" value="HTH_ArsR_DNA-bd_dom"/>
</dbReference>
<accession>A0A3T0N708</accession>
<proteinExistence type="predicted"/>
<reference evidence="5 6" key="1">
    <citation type="submission" date="2018-10" db="EMBL/GenBank/DDBJ databases">
        <title>Parasedimentitalea marina sp. nov., a psychrophilic bacterium isolated from deep seawater of the New Britain Trench.</title>
        <authorList>
            <person name="Cao J."/>
        </authorList>
    </citation>
    <scope>NUCLEOTIDE SEQUENCE [LARGE SCALE GENOMIC DNA]</scope>
    <source>
        <strain evidence="5 6">W43</strain>
    </source>
</reference>
<keyword evidence="3" id="KW-0804">Transcription</keyword>
<dbReference type="InterPro" id="IPR036390">
    <property type="entry name" value="WH_DNA-bd_sf"/>
</dbReference>
<dbReference type="Pfam" id="PF01022">
    <property type="entry name" value="HTH_5"/>
    <property type="match status" value="1"/>
</dbReference>
<dbReference type="InterPro" id="IPR036388">
    <property type="entry name" value="WH-like_DNA-bd_sf"/>
</dbReference>
<evidence type="ECO:0000256" key="3">
    <source>
        <dbReference type="ARBA" id="ARBA00023163"/>
    </source>
</evidence>
<dbReference type="Proteomes" id="UP000283063">
    <property type="component" value="Chromosome"/>
</dbReference>
<evidence type="ECO:0000256" key="2">
    <source>
        <dbReference type="ARBA" id="ARBA00023125"/>
    </source>
</evidence>
<name>A0A3T0N708_9RHOB</name>
<evidence type="ECO:0000313" key="5">
    <source>
        <dbReference type="EMBL" id="AZV79818.1"/>
    </source>
</evidence>
<protein>
    <submittedName>
        <fullName evidence="5">Transcriptional regulator</fullName>
    </submittedName>
</protein>
<dbReference type="SUPFAM" id="SSF46785">
    <property type="entry name" value="Winged helix' DNA-binding domain"/>
    <property type="match status" value="1"/>
</dbReference>
<keyword evidence="6" id="KW-1185">Reference proteome</keyword>
<dbReference type="PANTHER" id="PTHR33154">
    <property type="entry name" value="TRANSCRIPTIONAL REGULATOR, ARSR FAMILY"/>
    <property type="match status" value="1"/>
</dbReference>
<evidence type="ECO:0000313" key="6">
    <source>
        <dbReference type="Proteomes" id="UP000283063"/>
    </source>
</evidence>
<dbReference type="KEGG" id="sedi:EBB79_19350"/>
<gene>
    <name evidence="5" type="ORF">EBB79_19350</name>
</gene>
<dbReference type="PANTHER" id="PTHR33154:SF32">
    <property type="entry name" value="TRANSCRIPTIONAL REGULATORY PROTEIN"/>
    <property type="match status" value="1"/>
</dbReference>
<dbReference type="PROSITE" id="PS50987">
    <property type="entry name" value="HTH_ARSR_2"/>
    <property type="match status" value="1"/>
</dbReference>
<dbReference type="RefSeq" id="WP_127750406.1">
    <property type="nucleotide sequence ID" value="NZ_CP033219.1"/>
</dbReference>
<dbReference type="AlphaFoldDB" id="A0A3T0N708"/>
<dbReference type="Gene3D" id="1.10.10.10">
    <property type="entry name" value="Winged helix-like DNA-binding domain superfamily/Winged helix DNA-binding domain"/>
    <property type="match status" value="1"/>
</dbReference>
<dbReference type="OrthoDB" id="9790747at2"/>
<dbReference type="EMBL" id="CP033219">
    <property type="protein sequence ID" value="AZV79818.1"/>
    <property type="molecule type" value="Genomic_DNA"/>
</dbReference>